<keyword evidence="2" id="KW-1185">Reference proteome</keyword>
<sequence>MADGVGLEETSHLILSFHPSVVWKLSIWRSNEAQRGCRCVPRLTIAWIQPCPILMHQSHLYIRKTLQPYLFERPCKKSAIIVQEAWHSSLEIYPSSRVIKELLQIINEGFPPITWGACGCVPNIMFDILLHCLSICGLGRMILQQGLQRSDENYPTLLDAHRRQSTNLWRHFFHVSCLIFYYIV</sequence>
<comment type="caution">
    <text evidence="1">The sequence shown here is derived from an EMBL/GenBank/DDBJ whole genome shotgun (WGS) entry which is preliminary data.</text>
</comment>
<organism evidence="1 2">
    <name type="scientific">Lithospermum erythrorhizon</name>
    <name type="common">Purple gromwell</name>
    <name type="synonym">Lithospermum officinale var. erythrorhizon</name>
    <dbReference type="NCBI Taxonomy" id="34254"/>
    <lineage>
        <taxon>Eukaryota</taxon>
        <taxon>Viridiplantae</taxon>
        <taxon>Streptophyta</taxon>
        <taxon>Embryophyta</taxon>
        <taxon>Tracheophyta</taxon>
        <taxon>Spermatophyta</taxon>
        <taxon>Magnoliopsida</taxon>
        <taxon>eudicotyledons</taxon>
        <taxon>Gunneridae</taxon>
        <taxon>Pentapetalae</taxon>
        <taxon>asterids</taxon>
        <taxon>lamiids</taxon>
        <taxon>Boraginales</taxon>
        <taxon>Boraginaceae</taxon>
        <taxon>Boraginoideae</taxon>
        <taxon>Lithospermeae</taxon>
        <taxon>Lithospermum</taxon>
    </lineage>
</organism>
<proteinExistence type="predicted"/>
<dbReference type="EMBL" id="BAABME010009094">
    <property type="protein sequence ID" value="GAA0174474.1"/>
    <property type="molecule type" value="Genomic_DNA"/>
</dbReference>
<protein>
    <submittedName>
        <fullName evidence="1">Uncharacterized protein</fullName>
    </submittedName>
</protein>
<accession>A0AAV3RF86</accession>
<reference evidence="1 2" key="1">
    <citation type="submission" date="2024-01" db="EMBL/GenBank/DDBJ databases">
        <title>The complete chloroplast genome sequence of Lithospermum erythrorhizon: insights into the phylogenetic relationship among Boraginaceae species and the maternal lineages of purple gromwells.</title>
        <authorList>
            <person name="Okada T."/>
            <person name="Watanabe K."/>
        </authorList>
    </citation>
    <scope>NUCLEOTIDE SEQUENCE [LARGE SCALE GENOMIC DNA]</scope>
</reference>
<gene>
    <name evidence="1" type="ORF">LIER_27859</name>
</gene>
<evidence type="ECO:0000313" key="1">
    <source>
        <dbReference type="EMBL" id="GAA0174474.1"/>
    </source>
</evidence>
<dbReference type="Proteomes" id="UP001454036">
    <property type="component" value="Unassembled WGS sequence"/>
</dbReference>
<evidence type="ECO:0000313" key="2">
    <source>
        <dbReference type="Proteomes" id="UP001454036"/>
    </source>
</evidence>
<dbReference type="AlphaFoldDB" id="A0AAV3RF86"/>
<name>A0AAV3RF86_LITER</name>